<dbReference type="Proteomes" id="UP000821865">
    <property type="component" value="Chromosome 6"/>
</dbReference>
<evidence type="ECO:0000313" key="1">
    <source>
        <dbReference type="EMBL" id="KAH7946388.1"/>
    </source>
</evidence>
<accession>A0ACB8CNC1</accession>
<name>A0ACB8CNC1_DERSI</name>
<proteinExistence type="predicted"/>
<organism evidence="1 2">
    <name type="scientific">Dermacentor silvarum</name>
    <name type="common">Tick</name>
    <dbReference type="NCBI Taxonomy" id="543639"/>
    <lineage>
        <taxon>Eukaryota</taxon>
        <taxon>Metazoa</taxon>
        <taxon>Ecdysozoa</taxon>
        <taxon>Arthropoda</taxon>
        <taxon>Chelicerata</taxon>
        <taxon>Arachnida</taxon>
        <taxon>Acari</taxon>
        <taxon>Parasitiformes</taxon>
        <taxon>Ixodida</taxon>
        <taxon>Ixodoidea</taxon>
        <taxon>Ixodidae</taxon>
        <taxon>Rhipicephalinae</taxon>
        <taxon>Dermacentor</taxon>
    </lineage>
</organism>
<evidence type="ECO:0000313" key="2">
    <source>
        <dbReference type="Proteomes" id="UP000821865"/>
    </source>
</evidence>
<reference evidence="1" key="1">
    <citation type="submission" date="2020-05" db="EMBL/GenBank/DDBJ databases">
        <title>Large-scale comparative analyses of tick genomes elucidate their genetic diversity and vector capacities.</title>
        <authorList>
            <person name="Jia N."/>
            <person name="Wang J."/>
            <person name="Shi W."/>
            <person name="Du L."/>
            <person name="Sun Y."/>
            <person name="Zhan W."/>
            <person name="Jiang J."/>
            <person name="Wang Q."/>
            <person name="Zhang B."/>
            <person name="Ji P."/>
            <person name="Sakyi L.B."/>
            <person name="Cui X."/>
            <person name="Yuan T."/>
            <person name="Jiang B."/>
            <person name="Yang W."/>
            <person name="Lam T.T.-Y."/>
            <person name="Chang Q."/>
            <person name="Ding S."/>
            <person name="Wang X."/>
            <person name="Zhu J."/>
            <person name="Ruan X."/>
            <person name="Zhao L."/>
            <person name="Wei J."/>
            <person name="Que T."/>
            <person name="Du C."/>
            <person name="Cheng J."/>
            <person name="Dai P."/>
            <person name="Han X."/>
            <person name="Huang E."/>
            <person name="Gao Y."/>
            <person name="Liu J."/>
            <person name="Shao H."/>
            <person name="Ye R."/>
            <person name="Li L."/>
            <person name="Wei W."/>
            <person name="Wang X."/>
            <person name="Wang C."/>
            <person name="Yang T."/>
            <person name="Huo Q."/>
            <person name="Li W."/>
            <person name="Guo W."/>
            <person name="Chen H."/>
            <person name="Zhou L."/>
            <person name="Ni X."/>
            <person name="Tian J."/>
            <person name="Zhou Y."/>
            <person name="Sheng Y."/>
            <person name="Liu T."/>
            <person name="Pan Y."/>
            <person name="Xia L."/>
            <person name="Li J."/>
            <person name="Zhao F."/>
            <person name="Cao W."/>
        </authorList>
    </citation>
    <scope>NUCLEOTIDE SEQUENCE</scope>
    <source>
        <strain evidence="1">Dsil-2018</strain>
    </source>
</reference>
<gene>
    <name evidence="1" type="ORF">HPB49_024163</name>
</gene>
<dbReference type="EMBL" id="CM023475">
    <property type="protein sequence ID" value="KAH7946388.1"/>
    <property type="molecule type" value="Genomic_DNA"/>
</dbReference>
<sequence>MRRCRHHQREHQSPRLEPGRLDVPEQQKQASSKEPPVAADTVPAGLAVKATADAAQRAKSAQQDAGKDAAKRPPPAAVPAVISAGPILVQHAPPKDQGAEVNKAPDGQIVGPSSMRVPGASPLKPTLAKDSKPSPTTAKKTGPENVVTAKEPASSRPQFVGGAIAVKGGITPSKNVVDMPATSTAQTVGRALPTLANAASTKFGAVPVTQQKPPALHEPNVKPPTDAPQLKVPHVSPAGVFSKAAATADIRPRVDQQVNKVPFRAVDKLEAPARLPEKQLVLPMIPKAQRLPPGQEAPGAPLRGPLIVQGEDEGLKKGGPMRQQAPVSPKTIGAAKPTNIGGQDVLHTLAKAGPRGPQVLLRPTAPKKVEVEPFKKVLNGQPITKDARALNHDQGVADAKLPKPVAPTGKPGKPEKKSAVTKQKENVKLPDIELPKPALEKVEQVAADNKKRSPEINKKPSIMPAKSKPKVTHKLSSNKGHAEKAKIHTRASKKRDRDYSSDLSASSEIAVKHQDTRIEEDEAKIKKGYPSLGDQKLADVKHHDEARRRAREPAVAGGVVKDKKRKRSVHSEAKIDYSATAEAGKPEEDVRGEKTMPRKGKALFKKALAQVEPSEEVRQQQHPAGRKAAEAVVARAVQAVRKTEPQPPAKTKPATGKARESARHQKGDTIHREKLVDQASTRAPVKQGVTRNTKPAAFPKAHQPRRRSTDSEVPTVTDVSENSTVRFADSPYIPDSCAQSCRGKSQQGNQPQKGHVDGRHHRGWYDCRSDFQGSQCGWQHCSHHHEIHDCGDLSSTYDASIFGEEAYCVGMSNELRHTAMAWKYRVQVGLEGNLRPVLTQVRQKQLNSAAGNPGVIAPRSRALAISRHDDHV</sequence>
<keyword evidence="2" id="KW-1185">Reference proteome</keyword>
<protein>
    <submittedName>
        <fullName evidence="1">Uncharacterized protein</fullName>
    </submittedName>
</protein>
<comment type="caution">
    <text evidence="1">The sequence shown here is derived from an EMBL/GenBank/DDBJ whole genome shotgun (WGS) entry which is preliminary data.</text>
</comment>